<keyword evidence="5 6" id="KW-0472">Membrane</keyword>
<evidence type="ECO:0000256" key="1">
    <source>
        <dbReference type="ARBA" id="ARBA00004141"/>
    </source>
</evidence>
<dbReference type="Proteomes" id="UP000092993">
    <property type="component" value="Unassembled WGS sequence"/>
</dbReference>
<evidence type="ECO:0000256" key="2">
    <source>
        <dbReference type="ARBA" id="ARBA00009808"/>
    </source>
</evidence>
<keyword evidence="11" id="KW-1185">Reference proteome</keyword>
<evidence type="ECO:0000256" key="3">
    <source>
        <dbReference type="ARBA" id="ARBA00022692"/>
    </source>
</evidence>
<feature type="domain" description="TLC" evidence="9">
    <location>
        <begin position="58"/>
        <end position="273"/>
    </location>
</feature>
<accession>A0A1C7MJY0</accession>
<dbReference type="PROSITE" id="PS50922">
    <property type="entry name" value="TLC"/>
    <property type="match status" value="1"/>
</dbReference>
<comment type="subcellular location">
    <subcellularLocation>
        <location evidence="1">Membrane</location>
        <topology evidence="1">Multi-pass membrane protein</topology>
    </subcellularLocation>
</comment>
<feature type="region of interest" description="Disordered" evidence="7">
    <location>
        <begin position="249"/>
        <end position="273"/>
    </location>
</feature>
<evidence type="ECO:0000259" key="9">
    <source>
        <dbReference type="PROSITE" id="PS50922"/>
    </source>
</evidence>
<evidence type="ECO:0000256" key="7">
    <source>
        <dbReference type="SAM" id="MobiDB-lite"/>
    </source>
</evidence>
<dbReference type="GO" id="GO:0016020">
    <property type="term" value="C:membrane"/>
    <property type="evidence" value="ECO:0007669"/>
    <property type="project" value="UniProtKB-SubCell"/>
</dbReference>
<dbReference type="PANTHER" id="PTHR12560">
    <property type="entry name" value="LONGEVITY ASSURANCE FACTOR 1 LAG1"/>
    <property type="match status" value="1"/>
</dbReference>
<comment type="caution">
    <text evidence="10">The sequence shown here is derived from an EMBL/GenBank/DDBJ whole genome shotgun (WGS) entry which is preliminary data.</text>
</comment>
<feature type="transmembrane region" description="Helical" evidence="8">
    <location>
        <begin position="142"/>
        <end position="159"/>
    </location>
</feature>
<dbReference type="EMBL" id="LUGG01000003">
    <property type="protein sequence ID" value="OBZ77140.1"/>
    <property type="molecule type" value="Genomic_DNA"/>
</dbReference>
<evidence type="ECO:0000256" key="4">
    <source>
        <dbReference type="ARBA" id="ARBA00022989"/>
    </source>
</evidence>
<proteinExistence type="inferred from homology"/>
<keyword evidence="4 8" id="KW-1133">Transmembrane helix</keyword>
<gene>
    <name evidence="10" type="primary">lag1</name>
    <name evidence="10" type="ORF">A0H81_03711</name>
</gene>
<dbReference type="SMART" id="SM00724">
    <property type="entry name" value="TLC"/>
    <property type="match status" value="1"/>
</dbReference>
<dbReference type="InterPro" id="IPR006634">
    <property type="entry name" value="TLC-dom"/>
</dbReference>
<dbReference type="AlphaFoldDB" id="A0A1C7MJY0"/>
<evidence type="ECO:0000256" key="5">
    <source>
        <dbReference type="ARBA" id="ARBA00023136"/>
    </source>
</evidence>
<evidence type="ECO:0000256" key="8">
    <source>
        <dbReference type="SAM" id="Phobius"/>
    </source>
</evidence>
<dbReference type="STRING" id="5627.A0A1C7MJY0"/>
<dbReference type="Pfam" id="PF03798">
    <property type="entry name" value="TRAM_LAG1_CLN8"/>
    <property type="match status" value="1"/>
</dbReference>
<organism evidence="10 11">
    <name type="scientific">Grifola frondosa</name>
    <name type="common">Maitake</name>
    <name type="synonym">Polyporus frondosus</name>
    <dbReference type="NCBI Taxonomy" id="5627"/>
    <lineage>
        <taxon>Eukaryota</taxon>
        <taxon>Fungi</taxon>
        <taxon>Dikarya</taxon>
        <taxon>Basidiomycota</taxon>
        <taxon>Agaricomycotina</taxon>
        <taxon>Agaricomycetes</taxon>
        <taxon>Polyporales</taxon>
        <taxon>Grifolaceae</taxon>
        <taxon>Grifola</taxon>
    </lineage>
</organism>
<dbReference type="InterPro" id="IPR016439">
    <property type="entry name" value="Lag1/Lac1-like"/>
</dbReference>
<name>A0A1C7MJY0_GRIFR</name>
<dbReference type="PANTHER" id="PTHR12560:SF0">
    <property type="entry name" value="LD18904P"/>
    <property type="match status" value="1"/>
</dbReference>
<keyword evidence="10" id="KW-0012">Acyltransferase</keyword>
<reference evidence="10 11" key="1">
    <citation type="submission" date="2016-03" db="EMBL/GenBank/DDBJ databases">
        <title>Whole genome sequencing of Grifola frondosa 9006-11.</title>
        <authorList>
            <person name="Min B."/>
            <person name="Park H."/>
            <person name="Kim J.-G."/>
            <person name="Cho H."/>
            <person name="Oh Y.-L."/>
            <person name="Kong W.-S."/>
            <person name="Choi I.-G."/>
        </authorList>
    </citation>
    <scope>NUCLEOTIDE SEQUENCE [LARGE SCALE GENOMIC DNA]</scope>
    <source>
        <strain evidence="10 11">9006-11</strain>
    </source>
</reference>
<evidence type="ECO:0000313" key="11">
    <source>
        <dbReference type="Proteomes" id="UP000092993"/>
    </source>
</evidence>
<feature type="compositionally biased region" description="Acidic residues" evidence="7">
    <location>
        <begin position="255"/>
        <end position="265"/>
    </location>
</feature>
<keyword evidence="10" id="KW-0808">Transferase</keyword>
<dbReference type="GO" id="GO:0046513">
    <property type="term" value="P:ceramide biosynthetic process"/>
    <property type="evidence" value="ECO:0007669"/>
    <property type="project" value="InterPro"/>
</dbReference>
<evidence type="ECO:0000256" key="6">
    <source>
        <dbReference type="PROSITE-ProRule" id="PRU00205"/>
    </source>
</evidence>
<dbReference type="OrthoDB" id="537032at2759"/>
<comment type="similarity">
    <text evidence="2">Belongs to the sphingosine N-acyltransferase family.</text>
</comment>
<sequence length="273" mass="31154">MEPFARWKLTRDLMRSKKRKALLLNGNGKANGVPNGNGHAVHVDGPEISKREARKMHRSVLRFAEQGWSVIYYTCQWCFGLYVHHNLPTAVLNPVNVWINFPHYPLAGPVKLYYLLQTAFYLHQILIINAEARRKDHWQMMIHHVITVALMAGSYFYNYTRVGCLIMILMDWCDIILPLAKMFRYLSMSTLCDATFVIFLLSWLVTRHGLFILAIMATWEVWSHACHASGHPIDVVLDDLSSCMAVVSGKGAEDERSDDEGDGDSAVESKKDQ</sequence>
<keyword evidence="3 6" id="KW-0812">Transmembrane</keyword>
<evidence type="ECO:0000313" key="10">
    <source>
        <dbReference type="EMBL" id="OBZ77140.1"/>
    </source>
</evidence>
<dbReference type="PIRSF" id="PIRSF005225">
    <property type="entry name" value="LAG1_LAC1"/>
    <property type="match status" value="1"/>
</dbReference>
<dbReference type="GO" id="GO:0050291">
    <property type="term" value="F:sphingosine N-acyltransferase activity"/>
    <property type="evidence" value="ECO:0007669"/>
    <property type="project" value="InterPro"/>
</dbReference>
<protein>
    <submittedName>
        <fullName evidence="10">Sphingosine N-acyltransferase lag1</fullName>
    </submittedName>
</protein>